<feature type="compositionally biased region" description="Polar residues" evidence="1">
    <location>
        <begin position="335"/>
        <end position="346"/>
    </location>
</feature>
<evidence type="ECO:0000313" key="3">
    <source>
        <dbReference type="Proteomes" id="UP000023152"/>
    </source>
</evidence>
<dbReference type="Proteomes" id="UP000023152">
    <property type="component" value="Unassembled WGS sequence"/>
</dbReference>
<feature type="region of interest" description="Disordered" evidence="1">
    <location>
        <begin position="169"/>
        <end position="207"/>
    </location>
</feature>
<name>X6NBV7_RETFI</name>
<proteinExistence type="predicted"/>
<feature type="region of interest" description="Disordered" evidence="1">
    <location>
        <begin position="25"/>
        <end position="143"/>
    </location>
</feature>
<organism evidence="2 3">
    <name type="scientific">Reticulomyxa filosa</name>
    <dbReference type="NCBI Taxonomy" id="46433"/>
    <lineage>
        <taxon>Eukaryota</taxon>
        <taxon>Sar</taxon>
        <taxon>Rhizaria</taxon>
        <taxon>Retaria</taxon>
        <taxon>Foraminifera</taxon>
        <taxon>Monothalamids</taxon>
        <taxon>Reticulomyxidae</taxon>
        <taxon>Reticulomyxa</taxon>
    </lineage>
</organism>
<accession>X6NBV7</accession>
<reference evidence="2 3" key="1">
    <citation type="journal article" date="2013" name="Curr. Biol.">
        <title>The Genome of the Foraminiferan Reticulomyxa filosa.</title>
        <authorList>
            <person name="Glockner G."/>
            <person name="Hulsmann N."/>
            <person name="Schleicher M."/>
            <person name="Noegel A.A."/>
            <person name="Eichinger L."/>
            <person name="Gallinger C."/>
            <person name="Pawlowski J."/>
            <person name="Sierra R."/>
            <person name="Euteneuer U."/>
            <person name="Pillet L."/>
            <person name="Moustafa A."/>
            <person name="Platzer M."/>
            <person name="Groth M."/>
            <person name="Szafranski K."/>
            <person name="Schliwa M."/>
        </authorList>
    </citation>
    <scope>NUCLEOTIDE SEQUENCE [LARGE SCALE GENOMIC DNA]</scope>
</reference>
<protein>
    <submittedName>
        <fullName evidence="2">Uncharacterized protein</fullName>
    </submittedName>
</protein>
<dbReference type="EMBL" id="ASPP01010459">
    <property type="protein sequence ID" value="ETO22807.1"/>
    <property type="molecule type" value="Genomic_DNA"/>
</dbReference>
<feature type="compositionally biased region" description="Basic and acidic residues" evidence="1">
    <location>
        <begin position="65"/>
        <end position="80"/>
    </location>
</feature>
<comment type="caution">
    <text evidence="2">The sequence shown here is derived from an EMBL/GenBank/DDBJ whole genome shotgun (WGS) entry which is preliminary data.</text>
</comment>
<evidence type="ECO:0000313" key="2">
    <source>
        <dbReference type="EMBL" id="ETO22807.1"/>
    </source>
</evidence>
<dbReference type="AlphaFoldDB" id="X6NBV7"/>
<sequence length="392" mass="44614">NNNNNNNNGVLITTATTSLSASVIEQLPIRKVEPDGRERRRPHAPLRDEGDYDRGEEEEIIMIEDGMHREMEPEEKRKENQEEEEEDGNDDGNDNEEEEEEEEEEKEEEEEEEGRQRKKRRKGVGKEKERDDQEEEGTERETTDKNKKWRFWCCFSKNESLVVNFVKTKKSKSEKHVNNDNPFKASFGGSKTPLPPTKPSLRGRLSKVSEEENEIILEEASVDAPMTTLTATGAFAITTTTTTTMDTAIAPATAETMTMMMDHDGGNAKGLEGVDMQDEMEHKRADDPTHSIALISDDYNAISQKIRNKNQSRYLAKAQKRKKKHKNTEIKKTQSHSTLFTATPEQAKSPHFNELELNETLSCPYPTLILPAKVVARKNQASKETADRVYGK</sequence>
<feature type="non-terminal residue" evidence="2">
    <location>
        <position position="1"/>
    </location>
</feature>
<feature type="compositionally biased region" description="Acidic residues" evidence="1">
    <location>
        <begin position="81"/>
        <end position="113"/>
    </location>
</feature>
<gene>
    <name evidence="2" type="ORF">RFI_14386</name>
</gene>
<feature type="compositionally biased region" description="Basic and acidic residues" evidence="1">
    <location>
        <begin position="28"/>
        <end position="38"/>
    </location>
</feature>
<keyword evidence="3" id="KW-1185">Reference proteome</keyword>
<evidence type="ECO:0000256" key="1">
    <source>
        <dbReference type="SAM" id="MobiDB-lite"/>
    </source>
</evidence>
<feature type="region of interest" description="Disordered" evidence="1">
    <location>
        <begin position="320"/>
        <end position="346"/>
    </location>
</feature>